<evidence type="ECO:0000313" key="1">
    <source>
        <dbReference type="EMBL" id="KAJ9092154.1"/>
    </source>
</evidence>
<reference evidence="1" key="1">
    <citation type="submission" date="2023-04" db="EMBL/GenBank/DDBJ databases">
        <title>Draft Genome sequencing of Naganishia species isolated from polar environments using Oxford Nanopore Technology.</title>
        <authorList>
            <person name="Leo P."/>
            <person name="Venkateswaran K."/>
        </authorList>
    </citation>
    <scope>NUCLEOTIDE SEQUENCE</scope>
    <source>
        <strain evidence="1">MNA-CCFEE 5261</strain>
    </source>
</reference>
<evidence type="ECO:0000313" key="2">
    <source>
        <dbReference type="Proteomes" id="UP001241377"/>
    </source>
</evidence>
<sequence>MSDVEEIAHAIAGAGGGALSMIVTYPLVTLSTLAQTTKKSKLDKEIDLKKPVETKEWHCRVVQRLQKLSTLEAARKIHREKGILGFYSGLESALYGITLTNFIYYYFYELTSNVFLRANASTARRGKGLSTFQSIITGAIAGAVTCVGSNPFWVANTRMMTAKKHDNEHGEDHATSSTFRTLLNIIETDGPATLFAGVLPALVLVINPIIQYTIFEQVKNVIIANGGKAAFTSIKAFFIGAFGKLIATALTYPYITLKSRMHIKKKKLSEKLDESPAEIKLSMIQEIRKIVREEGLDGLYGGLTVKLLQSISTAAFLFYFKEELLTGSVKLVEILRMVKARKQGA</sequence>
<comment type="caution">
    <text evidence="1">The sequence shown here is derived from an EMBL/GenBank/DDBJ whole genome shotgun (WGS) entry which is preliminary data.</text>
</comment>
<organism evidence="1 2">
    <name type="scientific">Naganishia cerealis</name>
    <dbReference type="NCBI Taxonomy" id="610337"/>
    <lineage>
        <taxon>Eukaryota</taxon>
        <taxon>Fungi</taxon>
        <taxon>Dikarya</taxon>
        <taxon>Basidiomycota</taxon>
        <taxon>Agaricomycotina</taxon>
        <taxon>Tremellomycetes</taxon>
        <taxon>Filobasidiales</taxon>
        <taxon>Filobasidiaceae</taxon>
        <taxon>Naganishia</taxon>
    </lineage>
</organism>
<keyword evidence="2" id="KW-1185">Reference proteome</keyword>
<proteinExistence type="predicted"/>
<gene>
    <name evidence="1" type="ORF">QFC19_008812</name>
</gene>
<protein>
    <submittedName>
        <fullName evidence="1">Uncharacterized protein</fullName>
    </submittedName>
</protein>
<dbReference type="EMBL" id="JASBWR010000138">
    <property type="protein sequence ID" value="KAJ9092154.1"/>
    <property type="molecule type" value="Genomic_DNA"/>
</dbReference>
<name>A0ACC2UYK4_9TREE</name>
<accession>A0ACC2UYK4</accession>
<dbReference type="Proteomes" id="UP001241377">
    <property type="component" value="Unassembled WGS sequence"/>
</dbReference>